<dbReference type="Gene3D" id="2.60.120.10">
    <property type="entry name" value="Jelly Rolls"/>
    <property type="match status" value="2"/>
</dbReference>
<dbReference type="SUPFAM" id="SSF56112">
    <property type="entry name" value="Protein kinase-like (PK-like)"/>
    <property type="match status" value="1"/>
</dbReference>
<dbReference type="FunFam" id="1.10.510.10:FF:000210">
    <property type="entry name" value="Non-specific serine/threonine protein kinase"/>
    <property type="match status" value="1"/>
</dbReference>
<dbReference type="CDD" id="cd05572">
    <property type="entry name" value="STKc_cGK"/>
    <property type="match status" value="1"/>
</dbReference>
<dbReference type="PROSITE" id="PS00108">
    <property type="entry name" value="PROTEIN_KINASE_ST"/>
    <property type="match status" value="1"/>
</dbReference>
<evidence type="ECO:0000256" key="3">
    <source>
        <dbReference type="ARBA" id="ARBA00022527"/>
    </source>
</evidence>
<dbReference type="Gene3D" id="1.10.510.10">
    <property type="entry name" value="Transferase(Phosphotransferase) domain 1"/>
    <property type="match status" value="1"/>
</dbReference>
<dbReference type="Pfam" id="PF00027">
    <property type="entry name" value="cNMP_binding"/>
    <property type="match status" value="2"/>
</dbReference>
<dbReference type="InterPro" id="IPR018488">
    <property type="entry name" value="cNMP-bd_CS"/>
</dbReference>
<evidence type="ECO:0000256" key="12">
    <source>
        <dbReference type="PROSITE-ProRule" id="PRU10141"/>
    </source>
</evidence>
<dbReference type="PANTHER" id="PTHR24353">
    <property type="entry name" value="CYCLIC NUCLEOTIDE-DEPENDENT PROTEIN KINASE"/>
    <property type="match status" value="1"/>
</dbReference>
<dbReference type="InterPro" id="IPR035014">
    <property type="entry name" value="STKc_cGK"/>
</dbReference>
<dbReference type="InterPro" id="IPR000961">
    <property type="entry name" value="AGC-kinase_C"/>
</dbReference>
<evidence type="ECO:0000259" key="16">
    <source>
        <dbReference type="PROSITE" id="PS51285"/>
    </source>
</evidence>
<dbReference type="InterPro" id="IPR017441">
    <property type="entry name" value="Protein_kinase_ATP_BS"/>
</dbReference>
<dbReference type="EMBL" id="UFQT01000240">
    <property type="protein sequence ID" value="SSX22257.1"/>
    <property type="molecule type" value="Genomic_DNA"/>
</dbReference>
<evidence type="ECO:0000313" key="18">
    <source>
        <dbReference type="EMBL" id="SSX22257.1"/>
    </source>
</evidence>
<feature type="region of interest" description="Disordered" evidence="13">
    <location>
        <begin position="64"/>
        <end position="132"/>
    </location>
</feature>
<evidence type="ECO:0000256" key="10">
    <source>
        <dbReference type="ARBA" id="ARBA00047298"/>
    </source>
</evidence>
<dbReference type="InterPro" id="IPR018490">
    <property type="entry name" value="cNMP-bd_dom_sf"/>
</dbReference>
<evidence type="ECO:0000256" key="7">
    <source>
        <dbReference type="ARBA" id="ARBA00022777"/>
    </source>
</evidence>
<dbReference type="PROSITE" id="PS51285">
    <property type="entry name" value="AGC_KINASE_CTER"/>
    <property type="match status" value="1"/>
</dbReference>
<feature type="compositionally biased region" description="Polar residues" evidence="13">
    <location>
        <begin position="73"/>
        <end position="82"/>
    </location>
</feature>
<name>A0A336M1D1_CULSO</name>
<evidence type="ECO:0000256" key="1">
    <source>
        <dbReference type="ARBA" id="ARBA00006352"/>
    </source>
</evidence>
<feature type="compositionally biased region" description="Polar residues" evidence="13">
    <location>
        <begin position="93"/>
        <end position="112"/>
    </location>
</feature>
<comment type="catalytic activity">
    <reaction evidence="11">
        <text>L-seryl-[protein] + ATP = O-phospho-L-seryl-[protein] + ADP + H(+)</text>
        <dbReference type="Rhea" id="RHEA:17989"/>
        <dbReference type="Rhea" id="RHEA-COMP:9863"/>
        <dbReference type="Rhea" id="RHEA-COMP:11604"/>
        <dbReference type="ChEBI" id="CHEBI:15378"/>
        <dbReference type="ChEBI" id="CHEBI:29999"/>
        <dbReference type="ChEBI" id="CHEBI:30616"/>
        <dbReference type="ChEBI" id="CHEBI:83421"/>
        <dbReference type="ChEBI" id="CHEBI:456216"/>
        <dbReference type="EC" id="2.7.11.12"/>
    </reaction>
</comment>
<feature type="domain" description="AGC-kinase C-terminal" evidence="16">
    <location>
        <begin position="816"/>
        <end position="866"/>
    </location>
</feature>
<gene>
    <name evidence="18" type="primary">CSON006409</name>
</gene>
<feature type="domain" description="Cyclic nucleotide-binding" evidence="15">
    <location>
        <begin position="298"/>
        <end position="413"/>
    </location>
</feature>
<dbReference type="InterPro" id="IPR000595">
    <property type="entry name" value="cNMP-bd_dom"/>
</dbReference>
<dbReference type="EC" id="2.7.11.12" evidence="2"/>
<evidence type="ECO:0000256" key="13">
    <source>
        <dbReference type="SAM" id="MobiDB-lite"/>
    </source>
</evidence>
<dbReference type="InterPro" id="IPR008271">
    <property type="entry name" value="Ser/Thr_kinase_AS"/>
</dbReference>
<reference evidence="18" key="2">
    <citation type="submission" date="2018-07" db="EMBL/GenBank/DDBJ databases">
        <authorList>
            <person name="Quirk P.G."/>
            <person name="Krulwich T.A."/>
        </authorList>
    </citation>
    <scope>NUCLEOTIDE SEQUENCE</scope>
</reference>
<dbReference type="GO" id="GO:0004692">
    <property type="term" value="F:cGMP-dependent protein kinase activity"/>
    <property type="evidence" value="ECO:0007669"/>
    <property type="project" value="UniProtKB-EC"/>
</dbReference>
<keyword evidence="5" id="KW-0808">Transferase</keyword>
<keyword evidence="9" id="KW-0142">cGMP-binding</keyword>
<reference evidence="17" key="1">
    <citation type="submission" date="2018-04" db="EMBL/GenBank/DDBJ databases">
        <authorList>
            <person name="Go L.Y."/>
            <person name="Mitchell J.A."/>
        </authorList>
    </citation>
    <scope>NUCLEOTIDE SEQUENCE</scope>
    <source>
        <tissue evidence="17">Whole organism</tissue>
    </source>
</reference>
<dbReference type="FunFam" id="2.60.120.10:FF:000072">
    <property type="entry name" value="cGMP-dependent protein kinase"/>
    <property type="match status" value="1"/>
</dbReference>
<dbReference type="PROSITE" id="PS00107">
    <property type="entry name" value="PROTEIN_KINASE_ATP"/>
    <property type="match status" value="1"/>
</dbReference>
<dbReference type="GO" id="GO:0030553">
    <property type="term" value="F:cGMP binding"/>
    <property type="evidence" value="ECO:0007669"/>
    <property type="project" value="UniProtKB-KW"/>
</dbReference>
<dbReference type="FunFam" id="2.60.120.10:FF:000130">
    <property type="entry name" value="Protein kinase, cGMP-dependent"/>
    <property type="match status" value="1"/>
</dbReference>
<keyword evidence="6 12" id="KW-0547">Nucleotide-binding</keyword>
<dbReference type="CDD" id="cd00038">
    <property type="entry name" value="CAP_ED"/>
    <property type="match status" value="2"/>
</dbReference>
<dbReference type="AlphaFoldDB" id="A0A336M1D1"/>
<dbReference type="SUPFAM" id="SSF51206">
    <property type="entry name" value="cAMP-binding domain-like"/>
    <property type="match status" value="2"/>
</dbReference>
<evidence type="ECO:0000256" key="11">
    <source>
        <dbReference type="ARBA" id="ARBA00047462"/>
    </source>
</evidence>
<dbReference type="PANTHER" id="PTHR24353:SF144">
    <property type="match status" value="1"/>
</dbReference>
<dbReference type="InterPro" id="IPR014710">
    <property type="entry name" value="RmlC-like_jellyroll"/>
</dbReference>
<keyword evidence="7" id="KW-0418">Kinase</keyword>
<sequence length="866" mass="97983">MACIFGRFRSKQSKGFDLTKENISELPFGLESSGSIRLLSTPQLNSLALTPESPVLIKQNGTNALKHERTSSHNESSLQPPNNKKPVPAQQIFERQTSENTNQSTVTSYPPLSSSSSAASMSITDTAPRKSTRQLSVIEVTTPEIEIEAPRPSCRKFKVDLVPEPLARLQIPGVERGLSIDDSISNASNTSTHTEDYLNDRSPSLVVPNIKDIFKMKNKIQSIEDGYNSSADSDDGYLTLTKGTSITDIISPPIQKNARKEGVCSDKIDQSNVTIEMFEKDQETVALIKQAIQENDFLNNMMDAERLQAVINAMSSRTLAAGTSLITEGETGSHFYVSENGTFEVVKEGRVIKTFGKGVVFGELAVLYKAKRFACVKVIEPGKVWMLERKVFQKIMMSTGRKEQEENVNFLKSVPIFNDLPIELLEKISDLLIREFFSQGSRIIQQGDPGDKFYIIRGGNVDVVKQDEFGNEKLIGNLSRGQYFGEQALLNRDKRLASVIACPPGTECLTLDRVAFENYLGAVKAIRETKLIPEPVVEAPVISKKTRTEYDNIKLKDLKYIGMLGVGGYGRVELVQNKNQETFALKYLKKYEMVQQQQQKHVFNEKEIMLTCDTPFIVKLYRTFRDSKYLYLLMEPCLGGDVWTVLHQKRYFDERITKFMSACVVEAFEYLHSRNIFYRDLKPENLMLDSRGYVKLVDFGFAKYLKPNEKTWTFAGTPEYVAPEIITNKGHNRAVDYWALGILIFELLVGKPPFRGRDHMKTYNFILRGIDVVQFPQKIPKKAQALIKRLCRQNPTERLGYQKNGIADIKNHVFYNGFEWEKLKNQTLPAPLVLPVLSNKDLSNFEAQDSFYDDPPSENSGWDIGF</sequence>
<dbReference type="SMART" id="SM00100">
    <property type="entry name" value="cNMP"/>
    <property type="match status" value="2"/>
</dbReference>
<dbReference type="SMART" id="SM00220">
    <property type="entry name" value="S_TKc"/>
    <property type="match status" value="1"/>
</dbReference>
<evidence type="ECO:0000259" key="14">
    <source>
        <dbReference type="PROSITE" id="PS50011"/>
    </source>
</evidence>
<evidence type="ECO:0000256" key="2">
    <source>
        <dbReference type="ARBA" id="ARBA00012428"/>
    </source>
</evidence>
<keyword evidence="8 12" id="KW-0067">ATP-binding</keyword>
<keyword evidence="4" id="KW-0140">cGMP</keyword>
<dbReference type="GO" id="GO:0005524">
    <property type="term" value="F:ATP binding"/>
    <property type="evidence" value="ECO:0007669"/>
    <property type="project" value="UniProtKB-UniRule"/>
</dbReference>
<dbReference type="VEuPathDB" id="VectorBase:CSON006409"/>
<dbReference type="PRINTS" id="PR00103">
    <property type="entry name" value="CAMPKINASE"/>
</dbReference>
<dbReference type="PROSITE" id="PS00888">
    <property type="entry name" value="CNMP_BINDING_1"/>
    <property type="match status" value="1"/>
</dbReference>
<dbReference type="OMA" id="MYPKQIP"/>
<keyword evidence="3" id="KW-0723">Serine/threonine-protein kinase</keyword>
<feature type="domain" description="Cyclic nucleotide-binding" evidence="15">
    <location>
        <begin position="416"/>
        <end position="528"/>
    </location>
</feature>
<protein>
    <recommendedName>
        <fullName evidence="2">cGMP-dependent protein kinase</fullName>
        <ecNumber evidence="2">2.7.11.12</ecNumber>
    </recommendedName>
</protein>
<evidence type="ECO:0000256" key="8">
    <source>
        <dbReference type="ARBA" id="ARBA00022840"/>
    </source>
</evidence>
<dbReference type="InterPro" id="IPR000719">
    <property type="entry name" value="Prot_kinase_dom"/>
</dbReference>
<dbReference type="Gene3D" id="3.30.200.20">
    <property type="entry name" value="Phosphorylase Kinase, domain 1"/>
    <property type="match status" value="1"/>
</dbReference>
<evidence type="ECO:0000259" key="15">
    <source>
        <dbReference type="PROSITE" id="PS50042"/>
    </source>
</evidence>
<evidence type="ECO:0000256" key="6">
    <source>
        <dbReference type="ARBA" id="ARBA00022741"/>
    </source>
</evidence>
<evidence type="ECO:0000256" key="9">
    <source>
        <dbReference type="ARBA" id="ARBA00022992"/>
    </source>
</evidence>
<evidence type="ECO:0000256" key="4">
    <source>
        <dbReference type="ARBA" id="ARBA00022535"/>
    </source>
</evidence>
<dbReference type="InterPro" id="IPR011009">
    <property type="entry name" value="Kinase-like_dom_sf"/>
</dbReference>
<dbReference type="EMBL" id="UFQS01000240">
    <property type="protein sequence ID" value="SSX01880.1"/>
    <property type="molecule type" value="Genomic_DNA"/>
</dbReference>
<organism evidence="18">
    <name type="scientific">Culicoides sonorensis</name>
    <name type="common">Biting midge</name>
    <dbReference type="NCBI Taxonomy" id="179676"/>
    <lineage>
        <taxon>Eukaryota</taxon>
        <taxon>Metazoa</taxon>
        <taxon>Ecdysozoa</taxon>
        <taxon>Arthropoda</taxon>
        <taxon>Hexapoda</taxon>
        <taxon>Insecta</taxon>
        <taxon>Pterygota</taxon>
        <taxon>Neoptera</taxon>
        <taxon>Endopterygota</taxon>
        <taxon>Diptera</taxon>
        <taxon>Nematocera</taxon>
        <taxon>Chironomoidea</taxon>
        <taxon>Ceratopogonidae</taxon>
        <taxon>Ceratopogoninae</taxon>
        <taxon>Culicoides</taxon>
        <taxon>Monoculicoides</taxon>
    </lineage>
</organism>
<feature type="domain" description="Protein kinase" evidence="14">
    <location>
        <begin position="558"/>
        <end position="815"/>
    </location>
</feature>
<comment type="catalytic activity">
    <reaction evidence="10">
        <text>L-threonyl-[protein] + ATP = O-phospho-L-threonyl-[protein] + ADP + H(+)</text>
        <dbReference type="Rhea" id="RHEA:46608"/>
        <dbReference type="Rhea" id="RHEA-COMP:11060"/>
        <dbReference type="Rhea" id="RHEA-COMP:11605"/>
        <dbReference type="ChEBI" id="CHEBI:15378"/>
        <dbReference type="ChEBI" id="CHEBI:30013"/>
        <dbReference type="ChEBI" id="CHEBI:30616"/>
        <dbReference type="ChEBI" id="CHEBI:61977"/>
        <dbReference type="ChEBI" id="CHEBI:456216"/>
        <dbReference type="EC" id="2.7.11.12"/>
    </reaction>
</comment>
<evidence type="ECO:0000313" key="17">
    <source>
        <dbReference type="EMBL" id="SSX01880.1"/>
    </source>
</evidence>
<dbReference type="PROSITE" id="PS50011">
    <property type="entry name" value="PROTEIN_KINASE_DOM"/>
    <property type="match status" value="1"/>
</dbReference>
<feature type="binding site" evidence="12">
    <location>
        <position position="586"/>
    </location>
    <ligand>
        <name>ATP</name>
        <dbReference type="ChEBI" id="CHEBI:30616"/>
    </ligand>
</feature>
<evidence type="ECO:0000256" key="5">
    <source>
        <dbReference type="ARBA" id="ARBA00022679"/>
    </source>
</evidence>
<dbReference type="Pfam" id="PF00069">
    <property type="entry name" value="Pkinase"/>
    <property type="match status" value="1"/>
</dbReference>
<comment type="similarity">
    <text evidence="1">Belongs to the protein kinase superfamily. AGC Ser/Thr protein kinase family. cGMP subfamily.</text>
</comment>
<feature type="compositionally biased region" description="Low complexity" evidence="13">
    <location>
        <begin position="113"/>
        <end position="122"/>
    </location>
</feature>
<proteinExistence type="inferred from homology"/>
<dbReference type="PROSITE" id="PS50042">
    <property type="entry name" value="CNMP_BINDING_3"/>
    <property type="match status" value="2"/>
</dbReference>
<accession>A0A336M1D1</accession>